<dbReference type="SMART" id="SM00212">
    <property type="entry name" value="UBCc"/>
    <property type="match status" value="1"/>
</dbReference>
<dbReference type="SUPFAM" id="SSF54495">
    <property type="entry name" value="UBC-like"/>
    <property type="match status" value="1"/>
</dbReference>
<dbReference type="GO" id="GO:0005524">
    <property type="term" value="F:ATP binding"/>
    <property type="evidence" value="ECO:0007669"/>
    <property type="project" value="UniProtKB-KW"/>
</dbReference>
<keyword evidence="9" id="KW-1185">Reference proteome</keyword>
<organism evidence="7 9">
    <name type="scientific">Sphaerobolus stellatus (strain SS14)</name>
    <dbReference type="NCBI Taxonomy" id="990650"/>
    <lineage>
        <taxon>Eukaryota</taxon>
        <taxon>Fungi</taxon>
        <taxon>Dikarya</taxon>
        <taxon>Basidiomycota</taxon>
        <taxon>Agaricomycotina</taxon>
        <taxon>Agaricomycetes</taxon>
        <taxon>Phallomycetidae</taxon>
        <taxon>Geastrales</taxon>
        <taxon>Sphaerobolaceae</taxon>
        <taxon>Sphaerobolus</taxon>
    </lineage>
</organism>
<dbReference type="EMBL" id="KN837119">
    <property type="protein sequence ID" value="KIJ43959.1"/>
    <property type="molecule type" value="Genomic_DNA"/>
</dbReference>
<keyword evidence="3" id="KW-0547">Nucleotide-binding</keyword>
<reference evidence="7 9" key="1">
    <citation type="submission" date="2014-06" db="EMBL/GenBank/DDBJ databases">
        <title>Evolutionary Origins and Diversification of the Mycorrhizal Mutualists.</title>
        <authorList>
            <consortium name="DOE Joint Genome Institute"/>
            <consortium name="Mycorrhizal Genomics Consortium"/>
            <person name="Kohler A."/>
            <person name="Kuo A."/>
            <person name="Nagy L.G."/>
            <person name="Floudas D."/>
            <person name="Copeland A."/>
            <person name="Barry K.W."/>
            <person name="Cichocki N."/>
            <person name="Veneault-Fourrey C."/>
            <person name="LaButti K."/>
            <person name="Lindquist E.A."/>
            <person name="Lipzen A."/>
            <person name="Lundell T."/>
            <person name="Morin E."/>
            <person name="Murat C."/>
            <person name="Riley R."/>
            <person name="Ohm R."/>
            <person name="Sun H."/>
            <person name="Tunlid A."/>
            <person name="Henrissat B."/>
            <person name="Grigoriev I.V."/>
            <person name="Hibbett D.S."/>
            <person name="Martin F."/>
        </authorList>
    </citation>
    <scope>NUCLEOTIDE SEQUENCE [LARGE SCALE GENOMIC DNA]</scope>
    <source>
        <strain evidence="7 9">SS14</strain>
    </source>
</reference>
<dbReference type="EC" id="2.3.2.23" evidence="1"/>
<keyword evidence="2" id="KW-0808">Transferase</keyword>
<sequence length="150" mass="17017">MATVSTKRINKELADLNKNPLAGLTIDVNEDNIYEWSGQIKAAADSPYKGGTYHFNLVFPKDFPFRAPAVTFKTKIYHPGFDEEGHICIPVLRDQWKPTVTIPAILRTIQDKLNNPSPEDPFDPEIAALLRDNKTKFLSTAKEWVKKYAQ</sequence>
<dbReference type="OrthoDB" id="9978460at2759"/>
<proteinExistence type="predicted"/>
<accession>A0A0C9UN67</accession>
<dbReference type="FunFam" id="3.10.110.10:FF:000060">
    <property type="entry name" value="Ubiquitin conjugating enzyme (UbcB)"/>
    <property type="match status" value="1"/>
</dbReference>
<dbReference type="PROSITE" id="PS50127">
    <property type="entry name" value="UBC_2"/>
    <property type="match status" value="1"/>
</dbReference>
<dbReference type="EMBL" id="KN837264">
    <property type="protein sequence ID" value="KIJ30302.1"/>
    <property type="molecule type" value="Genomic_DNA"/>
</dbReference>
<evidence type="ECO:0000259" key="6">
    <source>
        <dbReference type="PROSITE" id="PS50127"/>
    </source>
</evidence>
<name>A0A0C9UN67_SPHS4</name>
<evidence type="ECO:0000256" key="5">
    <source>
        <dbReference type="ARBA" id="ARBA00022840"/>
    </source>
</evidence>
<evidence type="ECO:0000256" key="3">
    <source>
        <dbReference type="ARBA" id="ARBA00022741"/>
    </source>
</evidence>
<dbReference type="InterPro" id="IPR000608">
    <property type="entry name" value="UBC"/>
</dbReference>
<dbReference type="HOGENOM" id="CLU_030988_13_3_1"/>
<dbReference type="InterPro" id="IPR016135">
    <property type="entry name" value="UBQ-conjugating_enzyme/RWD"/>
</dbReference>
<dbReference type="PANTHER" id="PTHR24067">
    <property type="entry name" value="UBIQUITIN-CONJUGATING ENZYME E2"/>
    <property type="match status" value="1"/>
</dbReference>
<keyword evidence="5" id="KW-0067">ATP-binding</keyword>
<protein>
    <recommendedName>
        <fullName evidence="1">E2 ubiquitin-conjugating enzyme</fullName>
        <ecNumber evidence="1">2.3.2.23</ecNumber>
    </recommendedName>
</protein>
<feature type="domain" description="UBC core" evidence="6">
    <location>
        <begin position="4"/>
        <end position="150"/>
    </location>
</feature>
<evidence type="ECO:0000313" key="7">
    <source>
        <dbReference type="EMBL" id="KIJ30302.1"/>
    </source>
</evidence>
<dbReference type="InterPro" id="IPR050113">
    <property type="entry name" value="Ub_conjugating_enzyme"/>
</dbReference>
<evidence type="ECO:0000313" key="9">
    <source>
        <dbReference type="Proteomes" id="UP000054279"/>
    </source>
</evidence>
<evidence type="ECO:0000313" key="8">
    <source>
        <dbReference type="EMBL" id="KIJ43959.1"/>
    </source>
</evidence>
<dbReference type="Pfam" id="PF00179">
    <property type="entry name" value="UQ_con"/>
    <property type="match status" value="1"/>
</dbReference>
<dbReference type="Gene3D" id="3.10.110.10">
    <property type="entry name" value="Ubiquitin Conjugating Enzyme"/>
    <property type="match status" value="1"/>
</dbReference>
<dbReference type="Proteomes" id="UP000054279">
    <property type="component" value="Unassembled WGS sequence"/>
</dbReference>
<evidence type="ECO:0000256" key="4">
    <source>
        <dbReference type="ARBA" id="ARBA00022786"/>
    </source>
</evidence>
<dbReference type="AlphaFoldDB" id="A0A0C9UN67"/>
<evidence type="ECO:0000256" key="2">
    <source>
        <dbReference type="ARBA" id="ARBA00022679"/>
    </source>
</evidence>
<gene>
    <name evidence="8" type="ORF">M422DRAFT_228557</name>
    <name evidence="7" type="ORF">M422DRAFT_234880</name>
</gene>
<keyword evidence="4" id="KW-0833">Ubl conjugation pathway</keyword>
<evidence type="ECO:0000256" key="1">
    <source>
        <dbReference type="ARBA" id="ARBA00012486"/>
    </source>
</evidence>
<dbReference type="GO" id="GO:0061631">
    <property type="term" value="F:ubiquitin conjugating enzyme activity"/>
    <property type="evidence" value="ECO:0007669"/>
    <property type="project" value="UniProtKB-EC"/>
</dbReference>